<evidence type="ECO:0000256" key="1">
    <source>
        <dbReference type="SAM" id="SignalP"/>
    </source>
</evidence>
<name>A0AAV5JRC7_9ROSI</name>
<gene>
    <name evidence="2" type="ORF">SLEP1_g24840</name>
</gene>
<evidence type="ECO:0000313" key="2">
    <source>
        <dbReference type="EMBL" id="GKV13878.1"/>
    </source>
</evidence>
<organism evidence="2 3">
    <name type="scientific">Rubroshorea leprosula</name>
    <dbReference type="NCBI Taxonomy" id="152421"/>
    <lineage>
        <taxon>Eukaryota</taxon>
        <taxon>Viridiplantae</taxon>
        <taxon>Streptophyta</taxon>
        <taxon>Embryophyta</taxon>
        <taxon>Tracheophyta</taxon>
        <taxon>Spermatophyta</taxon>
        <taxon>Magnoliopsida</taxon>
        <taxon>eudicotyledons</taxon>
        <taxon>Gunneridae</taxon>
        <taxon>Pentapetalae</taxon>
        <taxon>rosids</taxon>
        <taxon>malvids</taxon>
        <taxon>Malvales</taxon>
        <taxon>Dipterocarpaceae</taxon>
        <taxon>Rubroshorea</taxon>
    </lineage>
</organism>
<comment type="caution">
    <text evidence="2">The sequence shown here is derived from an EMBL/GenBank/DDBJ whole genome shotgun (WGS) entry which is preliminary data.</text>
</comment>
<dbReference type="AlphaFoldDB" id="A0AAV5JRC7"/>
<accession>A0AAV5JRC7</accession>
<dbReference type="Proteomes" id="UP001054252">
    <property type="component" value="Unassembled WGS sequence"/>
</dbReference>
<evidence type="ECO:0000313" key="3">
    <source>
        <dbReference type="Proteomes" id="UP001054252"/>
    </source>
</evidence>
<sequence length="33" mass="3622">MVMLFVCLLVGRFINASTCRHVTDGTSSFLLSC</sequence>
<feature type="signal peptide" evidence="1">
    <location>
        <begin position="1"/>
        <end position="19"/>
    </location>
</feature>
<proteinExistence type="predicted"/>
<protein>
    <submittedName>
        <fullName evidence="2">Uncharacterized protein</fullName>
    </submittedName>
</protein>
<keyword evidence="1" id="KW-0732">Signal</keyword>
<reference evidence="2 3" key="1">
    <citation type="journal article" date="2021" name="Commun. Biol.">
        <title>The genome of Shorea leprosula (Dipterocarpaceae) highlights the ecological relevance of drought in aseasonal tropical rainforests.</title>
        <authorList>
            <person name="Ng K.K.S."/>
            <person name="Kobayashi M.J."/>
            <person name="Fawcett J.A."/>
            <person name="Hatakeyama M."/>
            <person name="Paape T."/>
            <person name="Ng C.H."/>
            <person name="Ang C.C."/>
            <person name="Tnah L.H."/>
            <person name="Lee C.T."/>
            <person name="Nishiyama T."/>
            <person name="Sese J."/>
            <person name="O'Brien M.J."/>
            <person name="Copetti D."/>
            <person name="Mohd Noor M.I."/>
            <person name="Ong R.C."/>
            <person name="Putra M."/>
            <person name="Sireger I.Z."/>
            <person name="Indrioko S."/>
            <person name="Kosugi Y."/>
            <person name="Izuno A."/>
            <person name="Isagi Y."/>
            <person name="Lee S.L."/>
            <person name="Shimizu K.K."/>
        </authorList>
    </citation>
    <scope>NUCLEOTIDE SEQUENCE [LARGE SCALE GENOMIC DNA]</scope>
    <source>
        <strain evidence="2">214</strain>
    </source>
</reference>
<dbReference type="EMBL" id="BPVZ01000039">
    <property type="protein sequence ID" value="GKV13878.1"/>
    <property type="molecule type" value="Genomic_DNA"/>
</dbReference>
<keyword evidence="3" id="KW-1185">Reference proteome</keyword>
<feature type="chain" id="PRO_5043741814" evidence="1">
    <location>
        <begin position="20"/>
        <end position="33"/>
    </location>
</feature>